<gene>
    <name evidence="1" type="ORF">N787_00730</name>
</gene>
<dbReference type="GO" id="GO:0016491">
    <property type="term" value="F:oxidoreductase activity"/>
    <property type="evidence" value="ECO:0007669"/>
    <property type="project" value="InterPro"/>
</dbReference>
<dbReference type="SUPFAM" id="SSF55469">
    <property type="entry name" value="FMN-dependent nitroreductase-like"/>
    <property type="match status" value="1"/>
</dbReference>
<protein>
    <recommendedName>
        <fullName evidence="3">Nitroreductase domain-containing protein</fullName>
    </recommendedName>
</protein>
<dbReference type="InterPro" id="IPR000415">
    <property type="entry name" value="Nitroreductase-like"/>
</dbReference>
<dbReference type="Gene3D" id="3.40.109.10">
    <property type="entry name" value="NADH Oxidase"/>
    <property type="match status" value="1"/>
</dbReference>
<proteinExistence type="predicted"/>
<comment type="caution">
    <text evidence="1">The sequence shown here is derived from an EMBL/GenBank/DDBJ whole genome shotgun (WGS) entry which is preliminary data.</text>
</comment>
<dbReference type="Proteomes" id="UP000029393">
    <property type="component" value="Unassembled WGS sequence"/>
</dbReference>
<dbReference type="RefSeq" id="WP_034210949.1">
    <property type="nucleotide sequence ID" value="NZ_AVCK01000012.1"/>
</dbReference>
<dbReference type="OrthoDB" id="272552at2"/>
<organism evidence="1 2">
    <name type="scientific">Arenimonas metalli CF5-1</name>
    <dbReference type="NCBI Taxonomy" id="1384056"/>
    <lineage>
        <taxon>Bacteria</taxon>
        <taxon>Pseudomonadati</taxon>
        <taxon>Pseudomonadota</taxon>
        <taxon>Gammaproteobacteria</taxon>
        <taxon>Lysobacterales</taxon>
        <taxon>Lysobacteraceae</taxon>
        <taxon>Arenimonas</taxon>
    </lineage>
</organism>
<evidence type="ECO:0000313" key="2">
    <source>
        <dbReference type="Proteomes" id="UP000029393"/>
    </source>
</evidence>
<dbReference type="AlphaFoldDB" id="A0A091B547"/>
<dbReference type="eggNOG" id="COG0778">
    <property type="taxonomic scope" value="Bacteria"/>
</dbReference>
<sequence>MNAPGIDRLLHWVAQAARAPSAHNVQPARWRLAGAQLELWEDPACWLAAGDPVGRDASLGLGMAWEGMQLAAGADGWQLGLPEPEAAPYPPPTVPRRRARATLAPGAVADPLAAWVASRRSCRQAFVAAPADARVRLDAVFAAHAGIAMRADDSALEGFATAHQAASIDLLRDRAIGAELHAWLRLSRRHPLATRDGLDAPCLGLSPLEALGGRVLMRPAVAATIARLGLGGLLVDEARKTRTATAIAVLAVPRDVDDFEAGRRWYRFWLALAAAGFAAVPMSALVDTPRGRDALAVLKAVPAGRRVVNVMRVGVAPAALPASARRPAAELLEVAATAA</sequence>
<dbReference type="EMBL" id="AVCK01000012">
    <property type="protein sequence ID" value="KFN46851.1"/>
    <property type="molecule type" value="Genomic_DNA"/>
</dbReference>
<accession>A0A091B547</accession>
<evidence type="ECO:0000313" key="1">
    <source>
        <dbReference type="EMBL" id="KFN46851.1"/>
    </source>
</evidence>
<reference evidence="1 2" key="1">
    <citation type="submission" date="2013-09" db="EMBL/GenBank/DDBJ databases">
        <title>Genome sequencing of Arenimonas metalli.</title>
        <authorList>
            <person name="Chen F."/>
            <person name="Wang G."/>
        </authorList>
    </citation>
    <scope>NUCLEOTIDE SEQUENCE [LARGE SCALE GENOMIC DNA]</scope>
    <source>
        <strain evidence="1 2">CF5-1</strain>
    </source>
</reference>
<dbReference type="PATRIC" id="fig|1384056.3.peg.776"/>
<dbReference type="STRING" id="1384056.N787_00730"/>
<evidence type="ECO:0008006" key="3">
    <source>
        <dbReference type="Google" id="ProtNLM"/>
    </source>
</evidence>
<name>A0A091B547_9GAMM</name>
<keyword evidence="2" id="KW-1185">Reference proteome</keyword>